<organism evidence="1">
    <name type="scientific">Comamonas kerstersii</name>
    <dbReference type="NCBI Taxonomy" id="225992"/>
    <lineage>
        <taxon>Bacteria</taxon>
        <taxon>Pseudomonadati</taxon>
        <taxon>Pseudomonadota</taxon>
        <taxon>Betaproteobacteria</taxon>
        <taxon>Burkholderiales</taxon>
        <taxon>Comamonadaceae</taxon>
        <taxon>Comamonas</taxon>
    </lineage>
</organism>
<evidence type="ECO:0000313" key="1">
    <source>
        <dbReference type="EMBL" id="KAB0587080.1"/>
    </source>
</evidence>
<dbReference type="EMBL" id="VZOT01000004">
    <property type="protein sequence ID" value="KAB0587080.1"/>
    <property type="molecule type" value="Genomic_DNA"/>
</dbReference>
<sequence length="140" mass="15277">MGRCACGEEGSRVSARQPTYFLLLRQKKVSQEKATLLPASLPFAPGSLRCSPVGCAAELATRLVSASLRQLRRVRWTKHVRHGPHMPPHRLRASAQVEGSWGCISRRISEWNMAPVPIQQALAAMNLLLTPSPACGRGQG</sequence>
<reference evidence="1" key="1">
    <citation type="submission" date="2019-09" db="EMBL/GenBank/DDBJ databases">
        <title>Draft genome sequences of 48 bacterial type strains from the CCUG.</title>
        <authorList>
            <person name="Tunovic T."/>
            <person name="Pineiro-Iglesias B."/>
            <person name="Unosson C."/>
            <person name="Inganas E."/>
            <person name="Ohlen M."/>
            <person name="Cardew S."/>
            <person name="Jensie-Markopoulos S."/>
            <person name="Salva-Serra F."/>
            <person name="Jaen-Luchoro D."/>
            <person name="Karlsson R."/>
            <person name="Svensson-Stadler L."/>
            <person name="Chun J."/>
            <person name="Moore E."/>
        </authorList>
    </citation>
    <scope>NUCLEOTIDE SEQUENCE</scope>
    <source>
        <strain evidence="1">CCUG 15333</strain>
    </source>
</reference>
<proteinExistence type="predicted"/>
<accession>A0A6A1R3J3</accession>
<comment type="caution">
    <text evidence="1">The sequence shown here is derived from an EMBL/GenBank/DDBJ whole genome shotgun (WGS) entry which is preliminary data.</text>
</comment>
<gene>
    <name evidence="1" type="ORF">F7P80_08855</name>
</gene>
<protein>
    <submittedName>
        <fullName evidence="1">Uncharacterized protein</fullName>
    </submittedName>
</protein>
<dbReference type="AlphaFoldDB" id="A0A6A1R3J3"/>
<name>A0A6A1R3J3_9BURK</name>